<feature type="zinc finger region" description="dksA C4-type" evidence="1">
    <location>
        <begin position="69"/>
        <end position="93"/>
    </location>
</feature>
<name>A0A132BXZ2_9RHOB</name>
<protein>
    <submittedName>
        <fullName evidence="2">RNA polymerase-binding transcription factor DksA</fullName>
    </submittedName>
</protein>
<dbReference type="RefSeq" id="WP_068242354.1">
    <property type="nucleotide sequence ID" value="NZ_LPUY01000055.1"/>
</dbReference>
<organism evidence="2 3">
    <name type="scientific">Tritonibacter horizontis</name>
    <dbReference type="NCBI Taxonomy" id="1768241"/>
    <lineage>
        <taxon>Bacteria</taxon>
        <taxon>Pseudomonadati</taxon>
        <taxon>Pseudomonadota</taxon>
        <taxon>Alphaproteobacteria</taxon>
        <taxon>Rhodobacterales</taxon>
        <taxon>Paracoccaceae</taxon>
        <taxon>Tritonibacter</taxon>
    </lineage>
</organism>
<dbReference type="PATRIC" id="fig|1768241.3.peg.1957"/>
<gene>
    <name evidence="2" type="primary">dksA_2</name>
    <name evidence="2" type="ORF">TRIHO_18640</name>
</gene>
<dbReference type="Proteomes" id="UP000068382">
    <property type="component" value="Unassembled WGS sequence"/>
</dbReference>
<sequence length="95" mass="10039">MDYVVHKERLETRLSALSAGMLAGQGLSALSPDVLSSRDLTDQPSGVTPKLGAILTALDRLQSGDYGYCRICGADISSDHLNAHPESPFCESCSA</sequence>
<proteinExistence type="predicted"/>
<accession>A0A132BXZ2</accession>
<comment type="caution">
    <text evidence="2">The sequence shown here is derived from an EMBL/GenBank/DDBJ whole genome shotgun (WGS) entry which is preliminary data.</text>
</comment>
<dbReference type="OrthoDB" id="1121111at2"/>
<evidence type="ECO:0000313" key="2">
    <source>
        <dbReference type="EMBL" id="KUP93263.1"/>
    </source>
</evidence>
<dbReference type="PROSITE" id="PS51128">
    <property type="entry name" value="ZF_DKSA_2"/>
    <property type="match status" value="1"/>
</dbReference>
<keyword evidence="3" id="KW-1185">Reference proteome</keyword>
<dbReference type="Gene3D" id="1.20.120.910">
    <property type="entry name" value="DksA, coiled-coil domain"/>
    <property type="match status" value="1"/>
</dbReference>
<evidence type="ECO:0000256" key="1">
    <source>
        <dbReference type="PROSITE-ProRule" id="PRU00510"/>
    </source>
</evidence>
<reference evidence="2 3" key="1">
    <citation type="submission" date="2015-12" db="EMBL/GenBank/DDBJ databases">
        <title>Genome sequence of the marine Rhodobacteraceae strain O3.65, Candidatus Tritonibacter horizontis.</title>
        <authorList>
            <person name="Poehlein A."/>
            <person name="Giebel H.A."/>
            <person name="Voget S."/>
            <person name="Brinkhoff T."/>
        </authorList>
    </citation>
    <scope>NUCLEOTIDE SEQUENCE [LARGE SCALE GENOMIC DNA]</scope>
    <source>
        <strain evidence="2 3">O3.65</strain>
    </source>
</reference>
<dbReference type="AlphaFoldDB" id="A0A132BXZ2"/>
<evidence type="ECO:0000313" key="3">
    <source>
        <dbReference type="Proteomes" id="UP000068382"/>
    </source>
</evidence>
<dbReference type="EMBL" id="LPUY01000055">
    <property type="protein sequence ID" value="KUP93263.1"/>
    <property type="molecule type" value="Genomic_DNA"/>
</dbReference>